<dbReference type="PANTHER" id="PTHR44591">
    <property type="entry name" value="STRESS RESPONSE REGULATOR PROTEIN 1"/>
    <property type="match status" value="1"/>
</dbReference>
<dbReference type="InterPro" id="IPR003018">
    <property type="entry name" value="GAF"/>
</dbReference>
<evidence type="ECO:0000256" key="4">
    <source>
        <dbReference type="PROSITE-ProRule" id="PRU00169"/>
    </source>
</evidence>
<keyword evidence="1 4" id="KW-0597">Phosphoprotein</keyword>
<dbReference type="Gene3D" id="3.30.450.40">
    <property type="match status" value="1"/>
</dbReference>
<keyword evidence="7" id="KW-1185">Reference proteome</keyword>
<evidence type="ECO:0000256" key="2">
    <source>
        <dbReference type="ARBA" id="ARBA00022679"/>
    </source>
</evidence>
<sequence length="287" mass="29871">MAVIVAAEDDTDVADLLVTTLSRAGHVVHVAGTGPRALRMIAERHPDLVILDHNMPGMTGLDVARRLRADEATAALPMLMLSAAAPAAAADVFDQVMSMPVGLGAVADAARDLLAARDSRVPVGRPLTDPERLSAVAALLGDPDPVDELTLTMLMSNVSEAAGCSAAACALVLNDAVLTLASVGLPDLLREAGGAPIEWSPAGITVGGDRPVLLGDMRADPVFRDSPMATLCGVRSYAAVPLHDDRGLAVGTLVVMDARPDRFTSATIRGLIATTPAIRRMLDRRRD</sequence>
<gene>
    <name evidence="6" type="ORF">Ari01nite_20300</name>
</gene>
<dbReference type="InterPro" id="IPR011006">
    <property type="entry name" value="CheY-like_superfamily"/>
</dbReference>
<dbReference type="Proteomes" id="UP000636960">
    <property type="component" value="Unassembled WGS sequence"/>
</dbReference>
<evidence type="ECO:0000256" key="3">
    <source>
        <dbReference type="ARBA" id="ARBA00022777"/>
    </source>
</evidence>
<dbReference type="PANTHER" id="PTHR44591:SF3">
    <property type="entry name" value="RESPONSE REGULATORY DOMAIN-CONTAINING PROTEIN"/>
    <property type="match status" value="1"/>
</dbReference>
<reference evidence="6" key="1">
    <citation type="submission" date="2021-01" db="EMBL/GenBank/DDBJ databases">
        <title>Whole genome shotgun sequence of Actinoplanes rishiriensis NBRC 108556.</title>
        <authorList>
            <person name="Komaki H."/>
            <person name="Tamura T."/>
        </authorList>
    </citation>
    <scope>NUCLEOTIDE SEQUENCE</scope>
    <source>
        <strain evidence="6">NBRC 108556</strain>
    </source>
</reference>
<feature type="modified residue" description="4-aspartylphosphate" evidence="4">
    <location>
        <position position="52"/>
    </location>
</feature>
<accession>A0A919MWD8</accession>
<dbReference type="SUPFAM" id="SSF55781">
    <property type="entry name" value="GAF domain-like"/>
    <property type="match status" value="1"/>
</dbReference>
<dbReference type="InterPro" id="IPR001789">
    <property type="entry name" value="Sig_transdc_resp-reg_receiver"/>
</dbReference>
<evidence type="ECO:0000256" key="1">
    <source>
        <dbReference type="ARBA" id="ARBA00022553"/>
    </source>
</evidence>
<evidence type="ECO:0000313" key="7">
    <source>
        <dbReference type="Proteomes" id="UP000636960"/>
    </source>
</evidence>
<keyword evidence="3" id="KW-0418">Kinase</keyword>
<dbReference type="Gene3D" id="3.40.50.2300">
    <property type="match status" value="1"/>
</dbReference>
<dbReference type="InterPro" id="IPR029016">
    <property type="entry name" value="GAF-like_dom_sf"/>
</dbReference>
<dbReference type="SMART" id="SM00448">
    <property type="entry name" value="REC"/>
    <property type="match status" value="1"/>
</dbReference>
<dbReference type="GO" id="GO:0000160">
    <property type="term" value="P:phosphorelay signal transduction system"/>
    <property type="evidence" value="ECO:0007669"/>
    <property type="project" value="InterPro"/>
</dbReference>
<dbReference type="GO" id="GO:0016301">
    <property type="term" value="F:kinase activity"/>
    <property type="evidence" value="ECO:0007669"/>
    <property type="project" value="UniProtKB-KW"/>
</dbReference>
<organism evidence="6 7">
    <name type="scientific">Paractinoplanes rishiriensis</name>
    <dbReference type="NCBI Taxonomy" id="1050105"/>
    <lineage>
        <taxon>Bacteria</taxon>
        <taxon>Bacillati</taxon>
        <taxon>Actinomycetota</taxon>
        <taxon>Actinomycetes</taxon>
        <taxon>Micromonosporales</taxon>
        <taxon>Micromonosporaceae</taxon>
        <taxon>Paractinoplanes</taxon>
    </lineage>
</organism>
<keyword evidence="2" id="KW-0808">Transferase</keyword>
<dbReference type="PROSITE" id="PS50110">
    <property type="entry name" value="RESPONSE_REGULATORY"/>
    <property type="match status" value="1"/>
</dbReference>
<dbReference type="RefSeq" id="WP_203780890.1">
    <property type="nucleotide sequence ID" value="NZ_BOMV01000014.1"/>
</dbReference>
<dbReference type="AlphaFoldDB" id="A0A919MWD8"/>
<dbReference type="Pfam" id="PF01590">
    <property type="entry name" value="GAF"/>
    <property type="match status" value="1"/>
</dbReference>
<protein>
    <recommendedName>
        <fullName evidence="5">Response regulatory domain-containing protein</fullName>
    </recommendedName>
</protein>
<dbReference type="SUPFAM" id="SSF52172">
    <property type="entry name" value="CheY-like"/>
    <property type="match status" value="1"/>
</dbReference>
<proteinExistence type="predicted"/>
<comment type="caution">
    <text evidence="6">The sequence shown here is derived from an EMBL/GenBank/DDBJ whole genome shotgun (WGS) entry which is preliminary data.</text>
</comment>
<evidence type="ECO:0000313" key="6">
    <source>
        <dbReference type="EMBL" id="GIE94565.1"/>
    </source>
</evidence>
<dbReference type="EMBL" id="BOMV01000014">
    <property type="protein sequence ID" value="GIE94565.1"/>
    <property type="molecule type" value="Genomic_DNA"/>
</dbReference>
<evidence type="ECO:0000259" key="5">
    <source>
        <dbReference type="PROSITE" id="PS50110"/>
    </source>
</evidence>
<name>A0A919MWD8_9ACTN</name>
<dbReference type="InterPro" id="IPR050595">
    <property type="entry name" value="Bact_response_regulator"/>
</dbReference>
<dbReference type="Pfam" id="PF00072">
    <property type="entry name" value="Response_reg"/>
    <property type="match status" value="1"/>
</dbReference>
<feature type="domain" description="Response regulatory" evidence="5">
    <location>
        <begin position="3"/>
        <end position="114"/>
    </location>
</feature>